<dbReference type="EMBL" id="PCWQ01000009">
    <property type="protein sequence ID" value="PIR06817.1"/>
    <property type="molecule type" value="Genomic_DNA"/>
</dbReference>
<organism evidence="2 3">
    <name type="scientific">Candidatus Komeilibacteria bacterium CG11_big_fil_rev_8_21_14_0_20_36_20</name>
    <dbReference type="NCBI Taxonomy" id="1974477"/>
    <lineage>
        <taxon>Bacteria</taxon>
        <taxon>Candidatus Komeiliibacteriota</taxon>
    </lineage>
</organism>
<dbReference type="GO" id="GO:0004540">
    <property type="term" value="F:RNA nuclease activity"/>
    <property type="evidence" value="ECO:0007669"/>
    <property type="project" value="InterPro"/>
</dbReference>
<dbReference type="PANTHER" id="PTHR35458:SF2">
    <property type="entry name" value="SLR0755 PROTEIN"/>
    <property type="match status" value="1"/>
</dbReference>
<dbReference type="InterPro" id="IPR047140">
    <property type="entry name" value="LabA"/>
</dbReference>
<dbReference type="AlphaFoldDB" id="A0A2H0ND52"/>
<evidence type="ECO:0000259" key="1">
    <source>
        <dbReference type="Pfam" id="PF01936"/>
    </source>
</evidence>
<dbReference type="PANTHER" id="PTHR35458">
    <property type="entry name" value="SLR0755 PROTEIN"/>
    <property type="match status" value="1"/>
</dbReference>
<evidence type="ECO:0000313" key="2">
    <source>
        <dbReference type="EMBL" id="PIR06817.1"/>
    </source>
</evidence>
<reference evidence="2 3" key="1">
    <citation type="submission" date="2017-09" db="EMBL/GenBank/DDBJ databases">
        <title>Depth-based differentiation of microbial function through sediment-hosted aquifers and enrichment of novel symbionts in the deep terrestrial subsurface.</title>
        <authorList>
            <person name="Probst A.J."/>
            <person name="Ladd B."/>
            <person name="Jarett J.K."/>
            <person name="Geller-Mcgrath D.E."/>
            <person name="Sieber C.M."/>
            <person name="Emerson J.B."/>
            <person name="Anantharaman K."/>
            <person name="Thomas B.C."/>
            <person name="Malmstrom R."/>
            <person name="Stieglmeier M."/>
            <person name="Klingl A."/>
            <person name="Woyke T."/>
            <person name="Ryan C.M."/>
            <person name="Banfield J.F."/>
        </authorList>
    </citation>
    <scope>NUCLEOTIDE SEQUENCE [LARGE SCALE GENOMIC DNA]</scope>
    <source>
        <strain evidence="2">CG11_big_fil_rev_8_21_14_0_20_36_20</strain>
    </source>
</reference>
<gene>
    <name evidence="2" type="ORF">COV55_02495</name>
</gene>
<feature type="domain" description="NYN" evidence="1">
    <location>
        <begin position="19"/>
        <end position="152"/>
    </location>
</feature>
<comment type="caution">
    <text evidence="2">The sequence shown here is derived from an EMBL/GenBank/DDBJ whole genome shotgun (WGS) entry which is preliminary data.</text>
</comment>
<sequence length="180" mass="20960">MLLIISNLNMKKLAKNFAFIDSQNLNLGIQSLGWKLDSKRFRVYLKDKYNVSVAYLFIGYIPENQDLYSKLQKDGYVLIFKPTLPNENGDIKGNVDADLVLQAMIDYKKYNQAIIVTSDGDFYCLIKHLYKNKKLKMVLSPRVDKCSILLKKSAREKIVYMANLRKKLGYKEKHRPRTEP</sequence>
<name>A0A2H0ND52_9BACT</name>
<proteinExistence type="predicted"/>
<dbReference type="Pfam" id="PF01936">
    <property type="entry name" value="NYN"/>
    <property type="match status" value="1"/>
</dbReference>
<accession>A0A2H0ND52</accession>
<dbReference type="Gene3D" id="3.40.50.1010">
    <property type="entry name" value="5'-nuclease"/>
    <property type="match status" value="1"/>
</dbReference>
<dbReference type="InterPro" id="IPR021139">
    <property type="entry name" value="NYN"/>
</dbReference>
<dbReference type="Proteomes" id="UP000230564">
    <property type="component" value="Unassembled WGS sequence"/>
</dbReference>
<evidence type="ECO:0000313" key="3">
    <source>
        <dbReference type="Proteomes" id="UP000230564"/>
    </source>
</evidence>
<protein>
    <recommendedName>
        <fullName evidence="1">NYN domain-containing protein</fullName>
    </recommendedName>
</protein>